<evidence type="ECO:0000313" key="1">
    <source>
        <dbReference type="EMBL" id="GLJ60940.1"/>
    </source>
</evidence>
<organism evidence="1 2">
    <name type="scientific">Microbacterium barkeri</name>
    <dbReference type="NCBI Taxonomy" id="33917"/>
    <lineage>
        <taxon>Bacteria</taxon>
        <taxon>Bacillati</taxon>
        <taxon>Actinomycetota</taxon>
        <taxon>Actinomycetes</taxon>
        <taxon>Micrococcales</taxon>
        <taxon>Microbacteriaceae</taxon>
        <taxon>Microbacterium</taxon>
    </lineage>
</organism>
<dbReference type="EMBL" id="BSEJ01000003">
    <property type="protein sequence ID" value="GLJ60940.1"/>
    <property type="molecule type" value="Genomic_DNA"/>
</dbReference>
<dbReference type="PANTHER" id="PTHR43649:SF12">
    <property type="entry name" value="DIACETYLCHITOBIOSE BINDING PROTEIN DASA"/>
    <property type="match status" value="1"/>
</dbReference>
<dbReference type="Pfam" id="PF01547">
    <property type="entry name" value="SBP_bac_1"/>
    <property type="match status" value="1"/>
</dbReference>
<dbReference type="InterPro" id="IPR006059">
    <property type="entry name" value="SBP"/>
</dbReference>
<proteinExistence type="predicted"/>
<accession>A0A9W6LW99</accession>
<dbReference type="InterPro" id="IPR050490">
    <property type="entry name" value="Bact_solute-bd_prot1"/>
</dbReference>
<dbReference type="RefSeq" id="WP_271172650.1">
    <property type="nucleotide sequence ID" value="NZ_BSEJ01000003.1"/>
</dbReference>
<dbReference type="Gene3D" id="3.40.190.10">
    <property type="entry name" value="Periplasmic binding protein-like II"/>
    <property type="match status" value="2"/>
</dbReference>
<protein>
    <submittedName>
        <fullName evidence="1">Sugar ABC transporter substrate-binding protein</fullName>
    </submittedName>
</protein>
<sequence>MPTSPRSPHLLGAVGLIGVLVLTGCGRAADAGVAESTDTVDDSAARGTVSLWAPDGDAKVLEDVLAPFLAENPDLDLEITLVPETEYETKLRSAIAAGTGPDVAQLYPETEPQFIETRAFAPVPDGLVDESSFFMGAWESGLQDGVAYSVPWYSYTYALVYRADIARAAGVEAPATWDAMVPFLEGLQSGGAVHGLGADIGWDKYSGQTLAQFLWQAGGELTSADGSAWTLDTPEMVAAIEYNASFFTSGTADLDGPQFLDAQPYFVQGRTAATITGPWVIGQLDEVAGQEGWTEENVATAPLPAGEGGSTGALAGGSWGVLADSDASDAAWKLIRHMAEEETQLAQYAAYGSMPAVEAAWSDPAIADQPLLDAFFTQLQDARTYPASTTWPQVATQLGAEIEQVAKGRKTAAAAAADIQSFADALGTGAE</sequence>
<reference evidence="1" key="1">
    <citation type="journal article" date="2014" name="Int. J. Syst. Evol. Microbiol.">
        <title>Complete genome sequence of Corynebacterium casei LMG S-19264T (=DSM 44701T), isolated from a smear-ripened cheese.</title>
        <authorList>
            <consortium name="US DOE Joint Genome Institute (JGI-PGF)"/>
            <person name="Walter F."/>
            <person name="Albersmeier A."/>
            <person name="Kalinowski J."/>
            <person name="Ruckert C."/>
        </authorList>
    </citation>
    <scope>NUCLEOTIDE SEQUENCE</scope>
    <source>
        <strain evidence="1">VKM Ac-1020</strain>
    </source>
</reference>
<comment type="caution">
    <text evidence="1">The sequence shown here is derived from an EMBL/GenBank/DDBJ whole genome shotgun (WGS) entry which is preliminary data.</text>
</comment>
<keyword evidence="2" id="KW-1185">Reference proteome</keyword>
<evidence type="ECO:0000313" key="2">
    <source>
        <dbReference type="Proteomes" id="UP001142462"/>
    </source>
</evidence>
<reference evidence="1" key="2">
    <citation type="submission" date="2023-01" db="EMBL/GenBank/DDBJ databases">
        <authorList>
            <person name="Sun Q."/>
            <person name="Evtushenko L."/>
        </authorList>
    </citation>
    <scope>NUCLEOTIDE SEQUENCE</scope>
    <source>
        <strain evidence="1">VKM Ac-1020</strain>
    </source>
</reference>
<name>A0A9W6LW99_9MICO</name>
<dbReference type="SUPFAM" id="SSF53850">
    <property type="entry name" value="Periplasmic binding protein-like II"/>
    <property type="match status" value="1"/>
</dbReference>
<dbReference type="PROSITE" id="PS51257">
    <property type="entry name" value="PROKAR_LIPOPROTEIN"/>
    <property type="match status" value="1"/>
</dbReference>
<gene>
    <name evidence="1" type="primary">lacE</name>
    <name evidence="1" type="ORF">GCM10017576_10690</name>
</gene>
<dbReference type="PANTHER" id="PTHR43649">
    <property type="entry name" value="ARABINOSE-BINDING PROTEIN-RELATED"/>
    <property type="match status" value="1"/>
</dbReference>
<dbReference type="Proteomes" id="UP001142462">
    <property type="component" value="Unassembled WGS sequence"/>
</dbReference>
<dbReference type="AlphaFoldDB" id="A0A9W6LW99"/>